<gene>
    <name evidence="3" type="ORF">VKT23_005413</name>
</gene>
<comment type="similarity">
    <text evidence="1">Belongs to the CutC family.</text>
</comment>
<proteinExistence type="inferred from homology"/>
<dbReference type="SUPFAM" id="SSF110395">
    <property type="entry name" value="CutC-like"/>
    <property type="match status" value="1"/>
</dbReference>
<evidence type="ECO:0000256" key="2">
    <source>
        <dbReference type="ARBA" id="ARBA00019014"/>
    </source>
</evidence>
<comment type="caution">
    <text evidence="3">The sequence shown here is derived from an EMBL/GenBank/DDBJ whole genome shotgun (WGS) entry which is preliminary data.</text>
</comment>
<evidence type="ECO:0000256" key="1">
    <source>
        <dbReference type="ARBA" id="ARBA00007768"/>
    </source>
</evidence>
<dbReference type="InterPro" id="IPR036822">
    <property type="entry name" value="CutC-like_dom_sf"/>
</dbReference>
<sequence length="191" mass="20773">MVRPRTGDFLYTDEEINVMIEDIQVFKNHGVQGIVLGVLTSDGRVDKERTKRLVDACLPLEICFHRAFDMTRDAEEALHDILSIGGITRILTSGQGTSAPASTNVLQSLLRIAGGNITIMPGSGINGKTIDSLVPLRLSEIHLSGGDWIEGGMIFRREGMGMGVGGKGEWGVFVTNKEKVKEVKEKVDGHI</sequence>
<dbReference type="InterPro" id="IPR005627">
    <property type="entry name" value="CutC-like"/>
</dbReference>
<name>A0ABR1JVX4_9AGAR</name>
<dbReference type="Pfam" id="PF03932">
    <property type="entry name" value="CutC"/>
    <property type="match status" value="1"/>
</dbReference>
<reference evidence="3 4" key="1">
    <citation type="submission" date="2024-01" db="EMBL/GenBank/DDBJ databases">
        <title>A draft genome for the cacao thread blight pathogen Marasmiellus scandens.</title>
        <authorList>
            <person name="Baruah I.K."/>
            <person name="Leung J."/>
            <person name="Bukari Y."/>
            <person name="Amoako-Attah I."/>
            <person name="Meinhardt L.W."/>
            <person name="Bailey B.A."/>
            <person name="Cohen S.P."/>
        </authorList>
    </citation>
    <scope>NUCLEOTIDE SEQUENCE [LARGE SCALE GENOMIC DNA]</scope>
    <source>
        <strain evidence="3 4">GH-19</strain>
    </source>
</reference>
<dbReference type="EMBL" id="JBANRG010000006">
    <property type="protein sequence ID" value="KAK7465435.1"/>
    <property type="molecule type" value="Genomic_DNA"/>
</dbReference>
<dbReference type="PANTHER" id="PTHR12598">
    <property type="entry name" value="COPPER HOMEOSTASIS PROTEIN CUTC"/>
    <property type="match status" value="1"/>
</dbReference>
<dbReference type="Proteomes" id="UP001498398">
    <property type="component" value="Unassembled WGS sequence"/>
</dbReference>
<evidence type="ECO:0000313" key="3">
    <source>
        <dbReference type="EMBL" id="KAK7465435.1"/>
    </source>
</evidence>
<accession>A0ABR1JVX4</accession>
<dbReference type="PANTHER" id="PTHR12598:SF0">
    <property type="entry name" value="COPPER HOMEOSTASIS PROTEIN CUTC HOMOLOG"/>
    <property type="match status" value="1"/>
</dbReference>
<evidence type="ECO:0000313" key="4">
    <source>
        <dbReference type="Proteomes" id="UP001498398"/>
    </source>
</evidence>
<dbReference type="Gene3D" id="3.20.20.380">
    <property type="entry name" value="Copper homeostasis (CutC) domain"/>
    <property type="match status" value="1"/>
</dbReference>
<protein>
    <recommendedName>
        <fullName evidence="2">Copper homeostasis protein cutC homolog</fullName>
    </recommendedName>
</protein>
<keyword evidence="4" id="KW-1185">Reference proteome</keyword>
<organism evidence="3 4">
    <name type="scientific">Marasmiellus scandens</name>
    <dbReference type="NCBI Taxonomy" id="2682957"/>
    <lineage>
        <taxon>Eukaryota</taxon>
        <taxon>Fungi</taxon>
        <taxon>Dikarya</taxon>
        <taxon>Basidiomycota</taxon>
        <taxon>Agaricomycotina</taxon>
        <taxon>Agaricomycetes</taxon>
        <taxon>Agaricomycetidae</taxon>
        <taxon>Agaricales</taxon>
        <taxon>Marasmiineae</taxon>
        <taxon>Omphalotaceae</taxon>
        <taxon>Marasmiellus</taxon>
    </lineage>
</organism>